<evidence type="ECO:0000313" key="1">
    <source>
        <dbReference type="EMBL" id="KRX30603.1"/>
    </source>
</evidence>
<protein>
    <submittedName>
        <fullName evidence="1">Uncharacterized protein</fullName>
    </submittedName>
</protein>
<comment type="caution">
    <text evidence="1">The sequence shown here is derived from an EMBL/GenBank/DDBJ whole genome shotgun (WGS) entry which is preliminary data.</text>
</comment>
<proteinExistence type="predicted"/>
<dbReference type="AlphaFoldDB" id="A0A0V0SVB6"/>
<sequence length="43" mass="5127">MANLAMNLQVDLLFRDFQHLEHDVAVLQYLYVFMFAHTREGTQ</sequence>
<evidence type="ECO:0000313" key="2">
    <source>
        <dbReference type="Proteomes" id="UP000055048"/>
    </source>
</evidence>
<dbReference type="EMBL" id="JYDJ01002341">
    <property type="protein sequence ID" value="KRX30603.1"/>
    <property type="molecule type" value="Genomic_DNA"/>
</dbReference>
<organism evidence="1 2">
    <name type="scientific">Trichinella murrelli</name>
    <dbReference type="NCBI Taxonomy" id="144512"/>
    <lineage>
        <taxon>Eukaryota</taxon>
        <taxon>Metazoa</taxon>
        <taxon>Ecdysozoa</taxon>
        <taxon>Nematoda</taxon>
        <taxon>Enoplea</taxon>
        <taxon>Dorylaimia</taxon>
        <taxon>Trichinellida</taxon>
        <taxon>Trichinellidae</taxon>
        <taxon>Trichinella</taxon>
    </lineage>
</organism>
<dbReference type="Proteomes" id="UP000055048">
    <property type="component" value="Unassembled WGS sequence"/>
</dbReference>
<accession>A0A0V0SVB6</accession>
<name>A0A0V0SVB6_9BILA</name>
<reference evidence="1 2" key="1">
    <citation type="submission" date="2015-01" db="EMBL/GenBank/DDBJ databases">
        <title>Evolution of Trichinella species and genotypes.</title>
        <authorList>
            <person name="Korhonen P.K."/>
            <person name="Edoardo P."/>
            <person name="Giuseppe L.R."/>
            <person name="Gasser R.B."/>
        </authorList>
    </citation>
    <scope>NUCLEOTIDE SEQUENCE [LARGE SCALE GENOMIC DNA]</scope>
    <source>
        <strain evidence="1">ISS417</strain>
    </source>
</reference>
<keyword evidence="2" id="KW-1185">Reference proteome</keyword>
<gene>
    <name evidence="1" type="ORF">T05_4199</name>
</gene>